<keyword evidence="3" id="KW-1185">Reference proteome</keyword>
<evidence type="ECO:0000313" key="2">
    <source>
        <dbReference type="EMBL" id="CDJ27784.1"/>
    </source>
</evidence>
<evidence type="ECO:0000313" key="3">
    <source>
        <dbReference type="Proteomes" id="UP000030744"/>
    </source>
</evidence>
<dbReference type="InterPro" id="IPR021288">
    <property type="entry name" value="Surface_antigen"/>
</dbReference>
<dbReference type="RefSeq" id="XP_013350362.1">
    <property type="nucleotide sequence ID" value="XM_013494908.1"/>
</dbReference>
<reference evidence="2" key="2">
    <citation type="submission" date="2013-10" db="EMBL/GenBank/DDBJ databases">
        <authorList>
            <person name="Aslett M."/>
        </authorList>
    </citation>
    <scope>NUCLEOTIDE SEQUENCE [LARGE SCALE GENOMIC DNA]</scope>
    <source>
        <strain evidence="2">Houghton</strain>
    </source>
</reference>
<feature type="signal peptide" evidence="1">
    <location>
        <begin position="1"/>
        <end position="22"/>
    </location>
</feature>
<sequence length="528" mass="57657">MKSFCTFAALAVASAIAQGSFADAIGQGRATFQKLRSIANVTGLTELADAQHCTVEINKFRKEVDPNAKEYIANEEGEPDTDIASFLSTTCENLKSGDFTNIIGDDEDKAFVISATRSPEALRTAMTCEEAVQQWKEGYSVFSGEYPGVFKESGEPYTDPNAVAFVSLLSEKPEIIYCGTPTGCDEGSIVCYIKPSSITEGSHPITRQMWHKVEASKGLKPTLEAHGDGHKNCLEAVNAVRTVKGLGLPEFTGPVDTKNMKRRNAIGDATAYENALYNLKCEDIKDSKIHPNVGDEYTLIYAIKQGDKPPTAEEAVEFWKGGFTKLGTDVPPAFTLMKPTRTEGIDGTIYYDNAVAGFASLMVDDAREMRCYDATGCDNSALICFLSEPTLVENHEPISEDTWNKILALQNGEGDESDDKEAELAKRDEDDNCLEEINEFRTQEALGLKPFLAEKPAAEEGAKDSTESDSVDSVDFPTGLTCSALADDNAQILDSNSKRSLMYYYGSDASCSEAVKAWKKGYDKFRWG</sequence>
<dbReference type="VEuPathDB" id="ToxoDB:EMH_0093900"/>
<keyword evidence="1" id="KW-0732">Signal</keyword>
<accession>U6JQQ7</accession>
<dbReference type="OrthoDB" id="347313at2759"/>
<proteinExistence type="predicted"/>
<gene>
    <name evidence="2" type="ORF">EMH_0093900</name>
</gene>
<organism evidence="2 3">
    <name type="scientific">Eimeria mitis</name>
    <dbReference type="NCBI Taxonomy" id="44415"/>
    <lineage>
        <taxon>Eukaryota</taxon>
        <taxon>Sar</taxon>
        <taxon>Alveolata</taxon>
        <taxon>Apicomplexa</taxon>
        <taxon>Conoidasida</taxon>
        <taxon>Coccidia</taxon>
        <taxon>Eucoccidiorida</taxon>
        <taxon>Eimeriorina</taxon>
        <taxon>Eimeriidae</taxon>
        <taxon>Eimeria</taxon>
    </lineage>
</organism>
<dbReference type="Pfam" id="PF11054">
    <property type="entry name" value="Surface_antigen"/>
    <property type="match status" value="3"/>
</dbReference>
<dbReference type="GeneID" id="25383532"/>
<dbReference type="AlphaFoldDB" id="U6JQQ7"/>
<name>U6JQQ7_9EIME</name>
<feature type="chain" id="PRO_5004672423" evidence="1">
    <location>
        <begin position="23"/>
        <end position="528"/>
    </location>
</feature>
<dbReference type="Proteomes" id="UP000030744">
    <property type="component" value="Unassembled WGS sequence"/>
</dbReference>
<dbReference type="EMBL" id="HG680208">
    <property type="protein sequence ID" value="CDJ27784.1"/>
    <property type="molecule type" value="Genomic_DNA"/>
</dbReference>
<reference evidence="2" key="1">
    <citation type="submission" date="2013-10" db="EMBL/GenBank/DDBJ databases">
        <title>Genomic analysis of the causative agents of coccidiosis in chickens.</title>
        <authorList>
            <person name="Reid A.J."/>
            <person name="Blake D."/>
            <person name="Billington K."/>
            <person name="Browne H."/>
            <person name="Dunn M."/>
            <person name="Hung S."/>
            <person name="Kawahara F."/>
            <person name="Miranda-Saavedra D."/>
            <person name="Mourier T."/>
            <person name="Nagra H."/>
            <person name="Otto T.D."/>
            <person name="Rawlings N."/>
            <person name="Sanchez A."/>
            <person name="Sanders M."/>
            <person name="Subramaniam C."/>
            <person name="Tay Y."/>
            <person name="Dear P."/>
            <person name="Doerig C."/>
            <person name="Gruber A."/>
            <person name="Parkinson J."/>
            <person name="Shirley M."/>
            <person name="Wan K.L."/>
            <person name="Berriman M."/>
            <person name="Tomley F."/>
            <person name="Pain A."/>
        </authorList>
    </citation>
    <scope>NUCLEOTIDE SEQUENCE [LARGE SCALE GENOMIC DNA]</scope>
    <source>
        <strain evidence="2">Houghton</strain>
    </source>
</reference>
<evidence type="ECO:0000256" key="1">
    <source>
        <dbReference type="SAM" id="SignalP"/>
    </source>
</evidence>
<protein>
    <submittedName>
        <fullName evidence="2">SAG family member</fullName>
    </submittedName>
</protein>